<dbReference type="HOGENOM" id="CLU_2528771_0_0_1"/>
<reference evidence="1 2" key="1">
    <citation type="submission" date="2014-04" db="EMBL/GenBank/DDBJ databases">
        <authorList>
            <consortium name="DOE Joint Genome Institute"/>
            <person name="Kuo A."/>
            <person name="Kohler A."/>
            <person name="Nagy L.G."/>
            <person name="Floudas D."/>
            <person name="Copeland A."/>
            <person name="Barry K.W."/>
            <person name="Cichocki N."/>
            <person name="Veneault-Fourrey C."/>
            <person name="LaButti K."/>
            <person name="Lindquist E.A."/>
            <person name="Lipzen A."/>
            <person name="Lundell T."/>
            <person name="Morin E."/>
            <person name="Murat C."/>
            <person name="Sun H."/>
            <person name="Tunlid A."/>
            <person name="Henrissat B."/>
            <person name="Grigoriev I.V."/>
            <person name="Hibbett D.S."/>
            <person name="Martin F."/>
            <person name="Nordberg H.P."/>
            <person name="Cantor M.N."/>
            <person name="Hua S.X."/>
        </authorList>
    </citation>
    <scope>NUCLEOTIDE SEQUENCE [LARGE SCALE GENOMIC DNA]</scope>
    <source>
        <strain evidence="1 2">Foug A</strain>
    </source>
</reference>
<keyword evidence="2" id="KW-1185">Reference proteome</keyword>
<accession>A0A0C3DEH7</accession>
<protein>
    <submittedName>
        <fullName evidence="1">Uncharacterized protein</fullName>
    </submittedName>
</protein>
<name>A0A0C3DEH7_9AGAM</name>
<proteinExistence type="predicted"/>
<dbReference type="AlphaFoldDB" id="A0A0C3DEH7"/>
<organism evidence="1 2">
    <name type="scientific">Scleroderma citrinum Foug A</name>
    <dbReference type="NCBI Taxonomy" id="1036808"/>
    <lineage>
        <taxon>Eukaryota</taxon>
        <taxon>Fungi</taxon>
        <taxon>Dikarya</taxon>
        <taxon>Basidiomycota</taxon>
        <taxon>Agaricomycotina</taxon>
        <taxon>Agaricomycetes</taxon>
        <taxon>Agaricomycetidae</taxon>
        <taxon>Boletales</taxon>
        <taxon>Sclerodermatineae</taxon>
        <taxon>Sclerodermataceae</taxon>
        <taxon>Scleroderma</taxon>
    </lineage>
</organism>
<reference evidence="2" key="2">
    <citation type="submission" date="2015-01" db="EMBL/GenBank/DDBJ databases">
        <title>Evolutionary Origins and Diversification of the Mycorrhizal Mutualists.</title>
        <authorList>
            <consortium name="DOE Joint Genome Institute"/>
            <consortium name="Mycorrhizal Genomics Consortium"/>
            <person name="Kohler A."/>
            <person name="Kuo A."/>
            <person name="Nagy L.G."/>
            <person name="Floudas D."/>
            <person name="Copeland A."/>
            <person name="Barry K.W."/>
            <person name="Cichocki N."/>
            <person name="Veneault-Fourrey C."/>
            <person name="LaButti K."/>
            <person name="Lindquist E.A."/>
            <person name="Lipzen A."/>
            <person name="Lundell T."/>
            <person name="Morin E."/>
            <person name="Murat C."/>
            <person name="Riley R."/>
            <person name="Ohm R."/>
            <person name="Sun H."/>
            <person name="Tunlid A."/>
            <person name="Henrissat B."/>
            <person name="Grigoriev I.V."/>
            <person name="Hibbett D.S."/>
            <person name="Martin F."/>
        </authorList>
    </citation>
    <scope>NUCLEOTIDE SEQUENCE [LARGE SCALE GENOMIC DNA]</scope>
    <source>
        <strain evidence="2">Foug A</strain>
    </source>
</reference>
<evidence type="ECO:0000313" key="1">
    <source>
        <dbReference type="EMBL" id="KIM54491.1"/>
    </source>
</evidence>
<dbReference type="Proteomes" id="UP000053989">
    <property type="component" value="Unassembled WGS sequence"/>
</dbReference>
<sequence length="84" mass="8902">MGGGNQVGSRGPLATRIRSAVNVEERGAIGVGERNVDGTMHGWHASTFGNEGTWVLIGWQAEKYMETEEQLGVNLDKADTGDAG</sequence>
<gene>
    <name evidence="1" type="ORF">SCLCIDRAFT_1221990</name>
</gene>
<dbReference type="EMBL" id="KN822154">
    <property type="protein sequence ID" value="KIM54491.1"/>
    <property type="molecule type" value="Genomic_DNA"/>
</dbReference>
<evidence type="ECO:0000313" key="2">
    <source>
        <dbReference type="Proteomes" id="UP000053989"/>
    </source>
</evidence>
<dbReference type="InParanoid" id="A0A0C3DEH7"/>